<dbReference type="InterPro" id="IPR029063">
    <property type="entry name" value="SAM-dependent_MTases_sf"/>
</dbReference>
<name>A0A7W0CBE1_9BACT</name>
<evidence type="ECO:0000313" key="5">
    <source>
        <dbReference type="Proteomes" id="UP000525298"/>
    </source>
</evidence>
<keyword evidence="5" id="KW-1185">Reference proteome</keyword>
<comment type="similarity">
    <text evidence="1">Belongs to the polysaccharide synthase family.</text>
</comment>
<evidence type="ECO:0000256" key="1">
    <source>
        <dbReference type="ARBA" id="ARBA00007430"/>
    </source>
</evidence>
<dbReference type="SUPFAM" id="SSF53335">
    <property type="entry name" value="S-adenosyl-L-methionine-dependent methyltransferases"/>
    <property type="match status" value="1"/>
</dbReference>
<comment type="caution">
    <text evidence="4">The sequence shown here is derived from an EMBL/GenBank/DDBJ whole genome shotgun (WGS) entry which is preliminary data.</text>
</comment>
<dbReference type="EMBL" id="JACDUS010000011">
    <property type="protein sequence ID" value="MBA2882652.1"/>
    <property type="molecule type" value="Genomic_DNA"/>
</dbReference>
<dbReference type="AlphaFoldDB" id="A0A7W0CBE1"/>
<accession>A0A7W0CBE1</accession>
<evidence type="ECO:0000256" key="2">
    <source>
        <dbReference type="SAM" id="Phobius"/>
    </source>
</evidence>
<dbReference type="InterPro" id="IPR051203">
    <property type="entry name" value="Polysaccharide_Synthase-Rel"/>
</dbReference>
<dbReference type="Pfam" id="PF13727">
    <property type="entry name" value="CoA_binding_3"/>
    <property type="match status" value="1"/>
</dbReference>
<reference evidence="4 5" key="1">
    <citation type="submission" date="2020-07" db="EMBL/GenBank/DDBJ databases">
        <title>Genomic Encyclopedia of Type Strains, Phase IV (KMG-IV): sequencing the most valuable type-strain genomes for metagenomic binning, comparative biology and taxonomic classification.</title>
        <authorList>
            <person name="Goeker M."/>
        </authorList>
    </citation>
    <scope>NUCLEOTIDE SEQUENCE [LARGE SCALE GENOMIC DNA]</scope>
    <source>
        <strain evidence="4 5">DSM 17721</strain>
    </source>
</reference>
<proteinExistence type="inferred from homology"/>
<dbReference type="PANTHER" id="PTHR43318:SF1">
    <property type="entry name" value="POLYSACCHARIDE BIOSYNTHESIS PROTEIN EPSC-RELATED"/>
    <property type="match status" value="1"/>
</dbReference>
<dbReference type="InterPro" id="IPR036291">
    <property type="entry name" value="NAD(P)-bd_dom_sf"/>
</dbReference>
<dbReference type="InterPro" id="IPR003869">
    <property type="entry name" value="Polysac_CapD-like"/>
</dbReference>
<keyword evidence="2" id="KW-1133">Transmembrane helix</keyword>
<keyword evidence="2" id="KW-0812">Transmembrane</keyword>
<sequence>MAAHYGAYLVRFDFSVSSREFAPFFTLLPYVLLIKIAAFYCFDLYSGMWRYTSLNDLFNVIKASTAASVALILFVLARYRFEGFSRSVFLIDYCFTLIAIAGVRVAARVIFEQSARRAGTKALFQNLVRVLREKKSAPHRILIIGAGDCGEKILREIKDNASIRYEVVGFLDDDRVKKGRKIHGVPVLDKISRLPRVVDRLGVSDVVIAIPSADAARIRSIVELCKYCSIKFKTVPGMGELIDGRVTVNAIRDVEFRDLLGRKPVELDQEQIGAFLKGKTVFVSGAGGSIGRGLCRQICRFAPSKIILFEWAESPLYEIDLELRRNYPNVSVIAHLGDVQHIREIENVFDRFSPEIVFHAAAYKHVPMLEAHPWKAVENNIMGTENMVDVADRYGCEKFVFVSTDKAVNPANIMGASKRVSEMIVQHKSMAGNSATRFVTVRFGNVIGSAGSVIPLFKKQIKNGGPVTVTHPEVVRYFMLIPEACQLILQAGAMGKGGEIFILEMGAPVKIAEMARDLIRFSGFEPDVDIKIEYVGLRPGEKLYEELMTDHENVVATDHAKIMVLNCASVDVEILDPYFAMLKQAARQRNQSAIRQYLQSILPEYSCSGQASMFSAEPKKPHEITT</sequence>
<organism evidence="4 5">
    <name type="scientific">Desulfosalsimonas propionicica</name>
    <dbReference type="NCBI Taxonomy" id="332175"/>
    <lineage>
        <taxon>Bacteria</taxon>
        <taxon>Pseudomonadati</taxon>
        <taxon>Thermodesulfobacteriota</taxon>
        <taxon>Desulfobacteria</taxon>
        <taxon>Desulfobacterales</taxon>
        <taxon>Desulfosalsimonadaceae</taxon>
        <taxon>Desulfosalsimonas</taxon>
    </lineage>
</organism>
<dbReference type="SUPFAM" id="SSF51735">
    <property type="entry name" value="NAD(P)-binding Rossmann-fold domains"/>
    <property type="match status" value="1"/>
</dbReference>
<feature type="transmembrane region" description="Helical" evidence="2">
    <location>
        <begin position="89"/>
        <end position="111"/>
    </location>
</feature>
<evidence type="ECO:0000313" key="4">
    <source>
        <dbReference type="EMBL" id="MBA2882652.1"/>
    </source>
</evidence>
<dbReference type="RefSeq" id="WP_232364794.1">
    <property type="nucleotide sequence ID" value="NZ_JACDUS010000011.1"/>
</dbReference>
<dbReference type="PANTHER" id="PTHR43318">
    <property type="entry name" value="UDP-N-ACETYLGLUCOSAMINE 4,6-DEHYDRATASE"/>
    <property type="match status" value="1"/>
</dbReference>
<dbReference type="Gene3D" id="3.40.50.720">
    <property type="entry name" value="NAD(P)-binding Rossmann-like Domain"/>
    <property type="match status" value="2"/>
</dbReference>
<feature type="domain" description="Polysaccharide biosynthesis protein CapD-like" evidence="3">
    <location>
        <begin position="281"/>
        <end position="565"/>
    </location>
</feature>
<evidence type="ECO:0000259" key="3">
    <source>
        <dbReference type="Pfam" id="PF02719"/>
    </source>
</evidence>
<feature type="transmembrane region" description="Helical" evidence="2">
    <location>
        <begin position="21"/>
        <end position="45"/>
    </location>
</feature>
<gene>
    <name evidence="4" type="ORF">HNR65_003006</name>
</gene>
<dbReference type="CDD" id="cd05237">
    <property type="entry name" value="UDP_invert_4-6DH_SDR_e"/>
    <property type="match status" value="1"/>
</dbReference>
<dbReference type="Pfam" id="PF02719">
    <property type="entry name" value="Polysacc_synt_2"/>
    <property type="match status" value="1"/>
</dbReference>
<feature type="transmembrane region" description="Helical" evidence="2">
    <location>
        <begin position="57"/>
        <end position="77"/>
    </location>
</feature>
<keyword evidence="2" id="KW-0472">Membrane</keyword>
<dbReference type="Proteomes" id="UP000525298">
    <property type="component" value="Unassembled WGS sequence"/>
</dbReference>
<protein>
    <submittedName>
        <fullName evidence="4">FlaA1/EpsC-like NDP-sugar epimerase</fullName>
    </submittedName>
</protein>